<dbReference type="InterPro" id="IPR032498">
    <property type="entry name" value="PI3K_P85_iSH2"/>
</dbReference>
<keyword evidence="1" id="KW-0727">SH2 domain</keyword>
<feature type="non-terminal residue" evidence="2">
    <location>
        <position position="276"/>
    </location>
</feature>
<proteinExistence type="predicted"/>
<dbReference type="PANTHER" id="PTHR10155">
    <property type="entry name" value="PHOSPHATIDYLINOSITOL 3-KINASE REGULATORY SUBUNIT"/>
    <property type="match status" value="1"/>
</dbReference>
<dbReference type="SUPFAM" id="SSF55550">
    <property type="entry name" value="SH2 domain"/>
    <property type="match status" value="2"/>
</dbReference>
<dbReference type="EMBL" id="CACRXK020021055">
    <property type="protein sequence ID" value="CAB4035441.1"/>
    <property type="molecule type" value="Genomic_DNA"/>
</dbReference>
<dbReference type="PRINTS" id="PR00678">
    <property type="entry name" value="PI3KINASEP85"/>
</dbReference>
<dbReference type="GO" id="GO:0046854">
    <property type="term" value="P:phosphatidylinositol phosphate biosynthetic process"/>
    <property type="evidence" value="ECO:0007669"/>
    <property type="project" value="TreeGrafter"/>
</dbReference>
<dbReference type="Pfam" id="PF16454">
    <property type="entry name" value="PI3K_P85_iSH2"/>
    <property type="match status" value="1"/>
</dbReference>
<dbReference type="CDD" id="cd00173">
    <property type="entry name" value="SH2"/>
    <property type="match status" value="1"/>
</dbReference>
<evidence type="ECO:0000313" key="3">
    <source>
        <dbReference type="Proteomes" id="UP001152795"/>
    </source>
</evidence>
<evidence type="ECO:0000313" key="2">
    <source>
        <dbReference type="EMBL" id="CAB4035441.1"/>
    </source>
</evidence>
<organism evidence="2 3">
    <name type="scientific">Paramuricea clavata</name>
    <name type="common">Red gorgonian</name>
    <name type="synonym">Violescent sea-whip</name>
    <dbReference type="NCBI Taxonomy" id="317549"/>
    <lineage>
        <taxon>Eukaryota</taxon>
        <taxon>Metazoa</taxon>
        <taxon>Cnidaria</taxon>
        <taxon>Anthozoa</taxon>
        <taxon>Octocorallia</taxon>
        <taxon>Malacalcyonacea</taxon>
        <taxon>Plexauridae</taxon>
        <taxon>Paramuricea</taxon>
    </lineage>
</organism>
<dbReference type="PANTHER" id="PTHR10155:SF10">
    <property type="entry name" value="PI3K21B, ISOFORM B"/>
    <property type="match status" value="1"/>
</dbReference>
<dbReference type="InterPro" id="IPR036860">
    <property type="entry name" value="SH2_dom_sf"/>
</dbReference>
<name>A0A7D9LM20_PARCT</name>
<dbReference type="GO" id="GO:0046935">
    <property type="term" value="F:1-phosphatidylinositol-3-kinase regulator activity"/>
    <property type="evidence" value="ECO:0007669"/>
    <property type="project" value="TreeGrafter"/>
</dbReference>
<dbReference type="Gene3D" id="1.10.287.1490">
    <property type="match status" value="1"/>
</dbReference>
<keyword evidence="3" id="KW-1185">Reference proteome</keyword>
<dbReference type="Proteomes" id="UP001152795">
    <property type="component" value="Unassembled WGS sequence"/>
</dbReference>
<dbReference type="AlphaFoldDB" id="A0A7D9LM20"/>
<dbReference type="Gene3D" id="3.30.505.10">
    <property type="entry name" value="SH2 domain"/>
    <property type="match status" value="2"/>
</dbReference>
<protein>
    <submittedName>
        <fullName evidence="2">Phosphatidylinositol 3-kinase regulatory subunit alpha isoform X4</fullName>
    </submittedName>
</protein>
<evidence type="ECO:0000256" key="1">
    <source>
        <dbReference type="ARBA" id="ARBA00022999"/>
    </source>
</evidence>
<sequence length="276" mass="32450">KDDSSKQIRIEHSNGKYGFTEPCDFNSVPELIEYYRTRSLKEYSAALDIMLLYPVCRETEVSEVKRAANILKKAGELFNEKSSRYEELSDNCFECEQEIAALEEAISAQKELINFLEEQVKIHINFRKEAPTTERASLDVNYNLLVDRLSEQQSGLKTLEQDCLEKSEKRREIESEMNRLKPDLWELQHKKDKYMLFLEEKEMRREEVELLAGNTDFKIYEFPMTEEEEKVNLSPEYWLFGALDRDTVKSYLDKSLDGTFLIRESKNRGMKAVSIM</sequence>
<dbReference type="PROSITE" id="PS50001">
    <property type="entry name" value="SH2"/>
    <property type="match status" value="1"/>
</dbReference>
<dbReference type="GO" id="GO:0005942">
    <property type="term" value="C:phosphatidylinositol 3-kinase complex"/>
    <property type="evidence" value="ECO:0007669"/>
    <property type="project" value="TreeGrafter"/>
</dbReference>
<gene>
    <name evidence="2" type="ORF">PACLA_8A044580</name>
</gene>
<reference evidence="2" key="1">
    <citation type="submission" date="2020-04" db="EMBL/GenBank/DDBJ databases">
        <authorList>
            <person name="Alioto T."/>
            <person name="Alioto T."/>
            <person name="Gomez Garrido J."/>
        </authorList>
    </citation>
    <scope>NUCLEOTIDE SEQUENCE</scope>
    <source>
        <strain evidence="2">A484AB</strain>
    </source>
</reference>
<comment type="caution">
    <text evidence="2">The sequence shown here is derived from an EMBL/GenBank/DDBJ whole genome shotgun (WGS) entry which is preliminary data.</text>
</comment>
<dbReference type="OrthoDB" id="3175255at2759"/>
<accession>A0A7D9LM20</accession>
<dbReference type="InterPro" id="IPR000980">
    <property type="entry name" value="SH2"/>
</dbReference>